<feature type="region of interest" description="Disordered" evidence="1">
    <location>
        <begin position="160"/>
        <end position="185"/>
    </location>
</feature>
<feature type="region of interest" description="Disordered" evidence="1">
    <location>
        <begin position="229"/>
        <end position="270"/>
    </location>
</feature>
<name>A0A0N4ZE76_PARTI</name>
<keyword evidence="2" id="KW-1185">Reference proteome</keyword>
<feature type="compositionally biased region" description="Low complexity" evidence="1">
    <location>
        <begin position="69"/>
        <end position="88"/>
    </location>
</feature>
<protein>
    <submittedName>
        <fullName evidence="3">DUF4157 domain-containing protein</fullName>
    </submittedName>
</protein>
<feature type="compositionally biased region" description="Basic and acidic residues" evidence="1">
    <location>
        <begin position="175"/>
        <end position="185"/>
    </location>
</feature>
<accession>A0A0N4ZE76</accession>
<dbReference type="AlphaFoldDB" id="A0A0N4ZE76"/>
<feature type="compositionally biased region" description="Pro residues" evidence="1">
    <location>
        <begin position="37"/>
        <end position="50"/>
    </location>
</feature>
<evidence type="ECO:0000256" key="1">
    <source>
        <dbReference type="SAM" id="MobiDB-lite"/>
    </source>
</evidence>
<proteinExistence type="predicted"/>
<dbReference type="WBParaSite" id="PTRK_0000593000.1">
    <property type="protein sequence ID" value="PTRK_0000593000.1"/>
    <property type="gene ID" value="PTRK_0000593000"/>
</dbReference>
<dbReference type="Proteomes" id="UP000038045">
    <property type="component" value="Unplaced"/>
</dbReference>
<organism evidence="2 3">
    <name type="scientific">Parastrongyloides trichosuri</name>
    <name type="common">Possum-specific nematode worm</name>
    <dbReference type="NCBI Taxonomy" id="131310"/>
    <lineage>
        <taxon>Eukaryota</taxon>
        <taxon>Metazoa</taxon>
        <taxon>Ecdysozoa</taxon>
        <taxon>Nematoda</taxon>
        <taxon>Chromadorea</taxon>
        <taxon>Rhabditida</taxon>
        <taxon>Tylenchina</taxon>
        <taxon>Panagrolaimomorpha</taxon>
        <taxon>Strongyloidoidea</taxon>
        <taxon>Strongyloididae</taxon>
        <taxon>Parastrongyloides</taxon>
    </lineage>
</organism>
<evidence type="ECO:0000313" key="2">
    <source>
        <dbReference type="Proteomes" id="UP000038045"/>
    </source>
</evidence>
<reference evidence="3" key="1">
    <citation type="submission" date="2017-02" db="UniProtKB">
        <authorList>
            <consortium name="WormBaseParasite"/>
        </authorList>
    </citation>
    <scope>IDENTIFICATION</scope>
</reference>
<evidence type="ECO:0000313" key="3">
    <source>
        <dbReference type="WBParaSite" id="PTRK_0000593000.1"/>
    </source>
</evidence>
<feature type="region of interest" description="Disordered" evidence="1">
    <location>
        <begin position="1"/>
        <end position="143"/>
    </location>
</feature>
<sequence length="423" mass="44782">MGRSHDRRGSGQIDLGPPVGPTTRGHDRRLGADPRPAAGPPCLPDQPRPLLPDERPRLPAVAPAPAPQVRPAGPVSRETAPALSAAERPAPPAPRLAREAPEGAPAPPAAQAADPWQVTPESQAAATARALRTSPAGCRSTELLTRAERALCDERFNERAAEAAARRPIAGSGNSERDARFAREGARELQRYEAKRRPLSGGVGVLAPQDCPGSNFGTGCAGAHLDSSMQMDSSRNVQTRRDGAPASGRPMTPGAAGPREPMRPQSEPGSVGRLFQLQGQIRGKRLHRLFAAGRQGLVALGGDALQVAQVGAGAGRDQAADDDVFLETLQHVHLAVNSRFGKHASGFLERRRRDEAAGLQRRLGDAQQDRLGDRQAAAAGFRLGVLDSGFSHFDRVAREQRRLAGVDDGDLAQHLADDDLDVL</sequence>